<dbReference type="InterPro" id="IPR013087">
    <property type="entry name" value="Znf_C2H2_type"/>
</dbReference>
<dbReference type="AlphaFoldDB" id="A0A8S3SKP6"/>
<feature type="domain" description="C2H2-type" evidence="3">
    <location>
        <begin position="33"/>
        <end position="60"/>
    </location>
</feature>
<dbReference type="PROSITE" id="PS50157">
    <property type="entry name" value="ZINC_FINGER_C2H2_2"/>
    <property type="match status" value="1"/>
</dbReference>
<feature type="compositionally biased region" description="Polar residues" evidence="2">
    <location>
        <begin position="62"/>
        <end position="81"/>
    </location>
</feature>
<dbReference type="PROSITE" id="PS00028">
    <property type="entry name" value="ZINC_FINGER_C2H2_1"/>
    <property type="match status" value="1"/>
</dbReference>
<keyword evidence="1" id="KW-0479">Metal-binding</keyword>
<dbReference type="GO" id="GO:0008270">
    <property type="term" value="F:zinc ion binding"/>
    <property type="evidence" value="ECO:0007669"/>
    <property type="project" value="UniProtKB-KW"/>
</dbReference>
<dbReference type="OrthoDB" id="6126090at2759"/>
<dbReference type="EMBL" id="CAJPWZ010001611">
    <property type="protein sequence ID" value="CAG2218800.1"/>
    <property type="molecule type" value="Genomic_DNA"/>
</dbReference>
<accession>A0A8S3SKP6</accession>
<comment type="caution">
    <text evidence="4">The sequence shown here is derived from an EMBL/GenBank/DDBJ whole genome shotgun (WGS) entry which is preliminary data.</text>
</comment>
<feature type="region of interest" description="Disordered" evidence="2">
    <location>
        <begin position="57"/>
        <end position="81"/>
    </location>
</feature>
<evidence type="ECO:0000256" key="2">
    <source>
        <dbReference type="SAM" id="MobiDB-lite"/>
    </source>
</evidence>
<sequence length="494" mass="56368">MQTFTDAETLIEWAIHNNVLTNQQVLNRISDLQTCQKCGIKFELTSALRQHQILHKTKQNDDSTWNHPHTSSQNPNLTIETSSEYTPDVHVQTGSGDTEEPLPYIFERTNQKTFSKNLATETTARGDKDTDLGRVSIIHPQLKNDIVVPLDKWSNIDSNRVMTAVENVLNSEKNLPLDTGMKIVIGNIAVPKGSGSLSITRLTGAQSSIALKRSILRVSNDDHLCLATAIGRCFLKLCEIVPGEKWKELTKRDPKYMNTFMKVMKHRATTKSYYKHVSGGKSYSKTMGLTLCREANLPTDKPLTIRDITVFEDLLQINILVLSAKLDNKFCRVANNPERENIYLYLTENSSRGHFDGKGYINVFLIWVLLSRVLKTLQNKGKHRCVNTCDVCGHNLCILQVDQKKCHGSQTCYDRHRTRKTKRGKDTEKSMCERFFQCETCKKVIEREKRKPEHHRAANGNVKIVMYISLEITYVINARISTIVLKQNREDIFL</sequence>
<keyword evidence="1" id="KW-0862">Zinc</keyword>
<reference evidence="4" key="1">
    <citation type="submission" date="2021-03" db="EMBL/GenBank/DDBJ databases">
        <authorList>
            <person name="Bekaert M."/>
        </authorList>
    </citation>
    <scope>NUCLEOTIDE SEQUENCE</scope>
</reference>
<dbReference type="Proteomes" id="UP000683360">
    <property type="component" value="Unassembled WGS sequence"/>
</dbReference>
<proteinExistence type="predicted"/>
<protein>
    <recommendedName>
        <fullName evidence="3">C2H2-type domain-containing protein</fullName>
    </recommendedName>
</protein>
<evidence type="ECO:0000313" key="4">
    <source>
        <dbReference type="EMBL" id="CAG2218800.1"/>
    </source>
</evidence>
<gene>
    <name evidence="4" type="ORF">MEDL_32383</name>
</gene>
<name>A0A8S3SKP6_MYTED</name>
<evidence type="ECO:0000313" key="5">
    <source>
        <dbReference type="Proteomes" id="UP000683360"/>
    </source>
</evidence>
<keyword evidence="5" id="KW-1185">Reference proteome</keyword>
<keyword evidence="1" id="KW-0863">Zinc-finger</keyword>
<organism evidence="4 5">
    <name type="scientific">Mytilus edulis</name>
    <name type="common">Blue mussel</name>
    <dbReference type="NCBI Taxonomy" id="6550"/>
    <lineage>
        <taxon>Eukaryota</taxon>
        <taxon>Metazoa</taxon>
        <taxon>Spiralia</taxon>
        <taxon>Lophotrochozoa</taxon>
        <taxon>Mollusca</taxon>
        <taxon>Bivalvia</taxon>
        <taxon>Autobranchia</taxon>
        <taxon>Pteriomorphia</taxon>
        <taxon>Mytilida</taxon>
        <taxon>Mytiloidea</taxon>
        <taxon>Mytilidae</taxon>
        <taxon>Mytilinae</taxon>
        <taxon>Mytilus</taxon>
    </lineage>
</organism>
<evidence type="ECO:0000259" key="3">
    <source>
        <dbReference type="PROSITE" id="PS50157"/>
    </source>
</evidence>
<evidence type="ECO:0000256" key="1">
    <source>
        <dbReference type="PROSITE-ProRule" id="PRU00042"/>
    </source>
</evidence>